<evidence type="ECO:0000256" key="1">
    <source>
        <dbReference type="SAM" id="MobiDB-lite"/>
    </source>
</evidence>
<dbReference type="SUPFAM" id="SSF52172">
    <property type="entry name" value="CheY-like"/>
    <property type="match status" value="1"/>
</dbReference>
<sequence>MYHVKMGCRGRKGKGSPRDRCMSVPGPEKTLGKAASIRLIDGVGRLSMRAARGRNHAVLCRGRPDRSCASARPPLVTGDRVAQDLRFCPQSMPDMAGRAGFLRPASRNATRIAVIVASCVPETETQRPPPSACPQSGALPLKDEMPMNRMTPVTDRRPALLLVGRGDSFPVFDQASGSLMRMPRTAVPDAQRALAAIRVSHPPVVIVGRFDDMPRAGLIQRLIAIVPDIRPIFVRLPEDDDEVVVGAMRAGAIDVVPQDASPSRIAHAVTMAMTWRAGSLALPEDDPAQLIRPLDDVIDETIERAILLCQGNVTRAAQLLGISSSTIYRRRERRAGNAAD</sequence>
<dbReference type="InterPro" id="IPR002197">
    <property type="entry name" value="HTH_Fis"/>
</dbReference>
<protein>
    <recommendedName>
        <fullName evidence="2">DNA binding HTH domain-containing protein</fullName>
    </recommendedName>
</protein>
<evidence type="ECO:0000259" key="2">
    <source>
        <dbReference type="Pfam" id="PF02954"/>
    </source>
</evidence>
<dbReference type="Gene3D" id="3.40.50.2300">
    <property type="match status" value="1"/>
</dbReference>
<dbReference type="InterPro" id="IPR011006">
    <property type="entry name" value="CheY-like_superfamily"/>
</dbReference>
<comment type="caution">
    <text evidence="3">The sequence shown here is derived from an EMBL/GenBank/DDBJ whole genome shotgun (WGS) entry which is preliminary data.</text>
</comment>
<dbReference type="SUPFAM" id="SSF46689">
    <property type="entry name" value="Homeodomain-like"/>
    <property type="match status" value="1"/>
</dbReference>
<feature type="domain" description="DNA binding HTH" evidence="2">
    <location>
        <begin position="301"/>
        <end position="332"/>
    </location>
</feature>
<accession>A0A3B9IJ89</accession>
<dbReference type="InterPro" id="IPR009057">
    <property type="entry name" value="Homeodomain-like_sf"/>
</dbReference>
<dbReference type="EMBL" id="DMAI01000157">
    <property type="protein sequence ID" value="HAE47776.1"/>
    <property type="molecule type" value="Genomic_DNA"/>
</dbReference>
<dbReference type="Gene3D" id="1.10.10.60">
    <property type="entry name" value="Homeodomain-like"/>
    <property type="match status" value="1"/>
</dbReference>
<dbReference type="GO" id="GO:0043565">
    <property type="term" value="F:sequence-specific DNA binding"/>
    <property type="evidence" value="ECO:0007669"/>
    <property type="project" value="InterPro"/>
</dbReference>
<evidence type="ECO:0000313" key="3">
    <source>
        <dbReference type="EMBL" id="HAE47776.1"/>
    </source>
</evidence>
<reference evidence="3 4" key="1">
    <citation type="journal article" date="2018" name="Nat. Biotechnol.">
        <title>A standardized bacterial taxonomy based on genome phylogeny substantially revises the tree of life.</title>
        <authorList>
            <person name="Parks D.H."/>
            <person name="Chuvochina M."/>
            <person name="Waite D.W."/>
            <person name="Rinke C."/>
            <person name="Skarshewski A."/>
            <person name="Chaumeil P.A."/>
            <person name="Hugenholtz P."/>
        </authorList>
    </citation>
    <scope>NUCLEOTIDE SEQUENCE [LARGE SCALE GENOMIC DNA]</scope>
    <source>
        <strain evidence="3">UBA8739</strain>
    </source>
</reference>
<evidence type="ECO:0000313" key="4">
    <source>
        <dbReference type="Proteomes" id="UP000257706"/>
    </source>
</evidence>
<proteinExistence type="predicted"/>
<feature type="compositionally biased region" description="Basic residues" evidence="1">
    <location>
        <begin position="1"/>
        <end position="15"/>
    </location>
</feature>
<gene>
    <name evidence="3" type="ORF">DCK97_10190</name>
</gene>
<dbReference type="Pfam" id="PF02954">
    <property type="entry name" value="HTH_8"/>
    <property type="match status" value="1"/>
</dbReference>
<name>A0A3B9IJ89_9PROT</name>
<feature type="region of interest" description="Disordered" evidence="1">
    <location>
        <begin position="1"/>
        <end position="28"/>
    </location>
</feature>
<feature type="region of interest" description="Disordered" evidence="1">
    <location>
        <begin position="123"/>
        <end position="145"/>
    </location>
</feature>
<dbReference type="Proteomes" id="UP000257706">
    <property type="component" value="Unassembled WGS sequence"/>
</dbReference>
<dbReference type="AlphaFoldDB" id="A0A3B9IJ89"/>
<organism evidence="3 4">
    <name type="scientific">Tistrella mobilis</name>
    <dbReference type="NCBI Taxonomy" id="171437"/>
    <lineage>
        <taxon>Bacteria</taxon>
        <taxon>Pseudomonadati</taxon>
        <taxon>Pseudomonadota</taxon>
        <taxon>Alphaproteobacteria</taxon>
        <taxon>Geminicoccales</taxon>
        <taxon>Geminicoccaceae</taxon>
        <taxon>Tistrella</taxon>
    </lineage>
</organism>